<dbReference type="AlphaFoldDB" id="A0A381SI21"/>
<accession>A0A381SI21</accession>
<sequence>MNIGVDLGSREVMGIFETTVWCLKKFLTPIWLIMPAFMTNPLKKIIFRIK</sequence>
<protein>
    <submittedName>
        <fullName evidence="1">Uncharacterized protein</fullName>
    </submittedName>
</protein>
<reference evidence="1" key="1">
    <citation type="submission" date="2018-05" db="EMBL/GenBank/DDBJ databases">
        <authorList>
            <person name="Lanie J.A."/>
            <person name="Ng W.-L."/>
            <person name="Kazmierczak K.M."/>
            <person name="Andrzejewski T.M."/>
            <person name="Davidsen T.M."/>
            <person name="Wayne K.J."/>
            <person name="Tettelin H."/>
            <person name="Glass J.I."/>
            <person name="Rusch D."/>
            <person name="Podicherti R."/>
            <person name="Tsui H.-C.T."/>
            <person name="Winkler M.E."/>
        </authorList>
    </citation>
    <scope>NUCLEOTIDE SEQUENCE</scope>
</reference>
<organism evidence="1">
    <name type="scientific">marine metagenome</name>
    <dbReference type="NCBI Taxonomy" id="408172"/>
    <lineage>
        <taxon>unclassified sequences</taxon>
        <taxon>metagenomes</taxon>
        <taxon>ecological metagenomes</taxon>
    </lineage>
</organism>
<evidence type="ECO:0000313" key="1">
    <source>
        <dbReference type="EMBL" id="SVA03114.1"/>
    </source>
</evidence>
<dbReference type="EMBL" id="UINC01003074">
    <property type="protein sequence ID" value="SVA03114.1"/>
    <property type="molecule type" value="Genomic_DNA"/>
</dbReference>
<gene>
    <name evidence="1" type="ORF">METZ01_LOCUS55968</name>
</gene>
<proteinExistence type="predicted"/>
<name>A0A381SI21_9ZZZZ</name>